<comment type="caution">
    <text evidence="7">The sequence shown here is derived from an EMBL/GenBank/DDBJ whole genome shotgun (WGS) entry which is preliminary data.</text>
</comment>
<dbReference type="InterPro" id="IPR036271">
    <property type="entry name" value="Tet_transcr_reg_TetR-rel_C_sf"/>
</dbReference>
<dbReference type="AlphaFoldDB" id="A0A3P3DPK1"/>
<dbReference type="PANTHER" id="PTHR30055">
    <property type="entry name" value="HTH-TYPE TRANSCRIPTIONAL REGULATOR RUTR"/>
    <property type="match status" value="1"/>
</dbReference>
<evidence type="ECO:0000256" key="2">
    <source>
        <dbReference type="ARBA" id="ARBA00023015"/>
    </source>
</evidence>
<dbReference type="Pfam" id="PF00440">
    <property type="entry name" value="TetR_N"/>
    <property type="match status" value="1"/>
</dbReference>
<keyword evidence="3 5" id="KW-0238">DNA-binding</keyword>
<dbReference type="RefSeq" id="WP_124964322.1">
    <property type="nucleotide sequence ID" value="NZ_RRAZ01000008.1"/>
</dbReference>
<evidence type="ECO:0000259" key="6">
    <source>
        <dbReference type="PROSITE" id="PS50977"/>
    </source>
</evidence>
<dbReference type="OrthoDB" id="9779746at2"/>
<dbReference type="InterPro" id="IPR001647">
    <property type="entry name" value="HTH_TetR"/>
</dbReference>
<gene>
    <name evidence="7" type="ORF">EG244_07130</name>
</gene>
<protein>
    <submittedName>
        <fullName evidence="7">TetR/AcrR family transcriptional regulator</fullName>
    </submittedName>
</protein>
<proteinExistence type="predicted"/>
<accession>A0A3P3DPK1</accession>
<dbReference type="InterPro" id="IPR041490">
    <property type="entry name" value="KstR2_TetR_C"/>
</dbReference>
<reference evidence="7 8" key="1">
    <citation type="submission" date="2018-11" db="EMBL/GenBank/DDBJ databases">
        <title>Gemmobacter sp. nov., YIM 102744-1 draft genome.</title>
        <authorList>
            <person name="Li G."/>
            <person name="Jiang Y."/>
        </authorList>
    </citation>
    <scope>NUCLEOTIDE SEQUENCE [LARGE SCALE GENOMIC DNA]</scope>
    <source>
        <strain evidence="7 8">YIM 102744-1</strain>
    </source>
</reference>
<evidence type="ECO:0000256" key="5">
    <source>
        <dbReference type="PROSITE-ProRule" id="PRU00335"/>
    </source>
</evidence>
<evidence type="ECO:0000256" key="4">
    <source>
        <dbReference type="ARBA" id="ARBA00023163"/>
    </source>
</evidence>
<evidence type="ECO:0000313" key="7">
    <source>
        <dbReference type="EMBL" id="RRH76183.1"/>
    </source>
</evidence>
<keyword evidence="2" id="KW-0805">Transcription regulation</keyword>
<dbReference type="PRINTS" id="PR00455">
    <property type="entry name" value="HTHTETR"/>
</dbReference>
<feature type="DNA-binding region" description="H-T-H motif" evidence="5">
    <location>
        <begin position="33"/>
        <end position="52"/>
    </location>
</feature>
<evidence type="ECO:0000313" key="8">
    <source>
        <dbReference type="Proteomes" id="UP000282125"/>
    </source>
</evidence>
<keyword evidence="8" id="KW-1185">Reference proteome</keyword>
<dbReference type="Pfam" id="PF17932">
    <property type="entry name" value="TetR_C_24"/>
    <property type="match status" value="1"/>
</dbReference>
<dbReference type="InterPro" id="IPR050109">
    <property type="entry name" value="HTH-type_TetR-like_transc_reg"/>
</dbReference>
<name>A0A3P3DPK1_9RHOB</name>
<dbReference type="PANTHER" id="PTHR30055:SF175">
    <property type="entry name" value="HTH-TYPE TRANSCRIPTIONAL REPRESSOR KSTR2"/>
    <property type="match status" value="1"/>
</dbReference>
<evidence type="ECO:0000256" key="3">
    <source>
        <dbReference type="ARBA" id="ARBA00023125"/>
    </source>
</evidence>
<dbReference type="InterPro" id="IPR023772">
    <property type="entry name" value="DNA-bd_HTH_TetR-type_CS"/>
</dbReference>
<dbReference type="Gene3D" id="1.10.10.60">
    <property type="entry name" value="Homeodomain-like"/>
    <property type="match status" value="1"/>
</dbReference>
<sequence>MARTQSKDYSEIRENILRSAARLFAEKGFPMATIVDLAHACQSSRGALYHYFGSKEEILAEIISTHVGTMLRALEEVSEQRLAPQDHLRALARQIMYLNATHKNEQVVLLNDWSLLEPPVVADIAARQRKIVALIRDALTRVDVQHRMTSRTASTYAMSLLGSLNYTYIWFDPEGPVRSEDYADQVVDVFLNGFLAPGASG</sequence>
<dbReference type="Proteomes" id="UP000282125">
    <property type="component" value="Unassembled WGS sequence"/>
</dbReference>
<dbReference type="PROSITE" id="PS01081">
    <property type="entry name" value="HTH_TETR_1"/>
    <property type="match status" value="1"/>
</dbReference>
<evidence type="ECO:0000256" key="1">
    <source>
        <dbReference type="ARBA" id="ARBA00022491"/>
    </source>
</evidence>
<organism evidence="7 8">
    <name type="scientific">Falsigemmobacter faecalis</name>
    <dbReference type="NCBI Taxonomy" id="2488730"/>
    <lineage>
        <taxon>Bacteria</taxon>
        <taxon>Pseudomonadati</taxon>
        <taxon>Pseudomonadota</taxon>
        <taxon>Alphaproteobacteria</taxon>
        <taxon>Rhodobacterales</taxon>
        <taxon>Paracoccaceae</taxon>
        <taxon>Falsigemmobacter</taxon>
    </lineage>
</organism>
<dbReference type="PROSITE" id="PS50977">
    <property type="entry name" value="HTH_TETR_2"/>
    <property type="match status" value="1"/>
</dbReference>
<dbReference type="InterPro" id="IPR009057">
    <property type="entry name" value="Homeodomain-like_sf"/>
</dbReference>
<dbReference type="Gene3D" id="1.10.357.10">
    <property type="entry name" value="Tetracycline Repressor, domain 2"/>
    <property type="match status" value="1"/>
</dbReference>
<dbReference type="SUPFAM" id="SSF48498">
    <property type="entry name" value="Tetracyclin repressor-like, C-terminal domain"/>
    <property type="match status" value="1"/>
</dbReference>
<dbReference type="SUPFAM" id="SSF46689">
    <property type="entry name" value="Homeodomain-like"/>
    <property type="match status" value="1"/>
</dbReference>
<keyword evidence="1" id="KW-0678">Repressor</keyword>
<keyword evidence="4" id="KW-0804">Transcription</keyword>
<dbReference type="GO" id="GO:0003700">
    <property type="term" value="F:DNA-binding transcription factor activity"/>
    <property type="evidence" value="ECO:0007669"/>
    <property type="project" value="TreeGrafter"/>
</dbReference>
<dbReference type="GO" id="GO:0000976">
    <property type="term" value="F:transcription cis-regulatory region binding"/>
    <property type="evidence" value="ECO:0007669"/>
    <property type="project" value="TreeGrafter"/>
</dbReference>
<feature type="domain" description="HTH tetR-type" evidence="6">
    <location>
        <begin position="10"/>
        <end position="70"/>
    </location>
</feature>
<dbReference type="EMBL" id="RRAZ01000008">
    <property type="protein sequence ID" value="RRH76183.1"/>
    <property type="molecule type" value="Genomic_DNA"/>
</dbReference>